<evidence type="ECO:0000313" key="7">
    <source>
        <dbReference type="Proteomes" id="UP000835052"/>
    </source>
</evidence>
<keyword evidence="3" id="KW-0862">Zinc</keyword>
<evidence type="ECO:0000256" key="3">
    <source>
        <dbReference type="ARBA" id="ARBA00022833"/>
    </source>
</evidence>
<dbReference type="Pfam" id="PF13696">
    <property type="entry name" value="zf-CCHC_2"/>
    <property type="match status" value="1"/>
</dbReference>
<dbReference type="InterPro" id="IPR033446">
    <property type="entry name" value="ZCCHC24_Znf-3CxxC"/>
</dbReference>
<dbReference type="InterPro" id="IPR025829">
    <property type="entry name" value="Zn_knuckle_CX2CX3GHX4C"/>
</dbReference>
<evidence type="ECO:0000256" key="4">
    <source>
        <dbReference type="PROSITE-ProRule" id="PRU00047"/>
    </source>
</evidence>
<gene>
    <name evidence="6" type="ORF">CAUJ_LOCUS7234</name>
</gene>
<dbReference type="AlphaFoldDB" id="A0A8S1H7D3"/>
<name>A0A8S1H7D3_9PELO</name>
<dbReference type="EMBL" id="CAJGYM010000020">
    <property type="protein sequence ID" value="CAD6191315.1"/>
    <property type="molecule type" value="Genomic_DNA"/>
</dbReference>
<dbReference type="InterPro" id="IPR001878">
    <property type="entry name" value="Znf_CCHC"/>
</dbReference>
<accession>A0A8S1H7D3</accession>
<dbReference type="Gene3D" id="4.10.60.10">
    <property type="entry name" value="Zinc finger, CCHC-type"/>
    <property type="match status" value="1"/>
</dbReference>
<dbReference type="Proteomes" id="UP000835052">
    <property type="component" value="Unassembled WGS sequence"/>
</dbReference>
<evidence type="ECO:0000313" key="6">
    <source>
        <dbReference type="EMBL" id="CAD6191315.1"/>
    </source>
</evidence>
<dbReference type="GO" id="GO:0003676">
    <property type="term" value="F:nucleic acid binding"/>
    <property type="evidence" value="ECO:0007669"/>
    <property type="project" value="InterPro"/>
</dbReference>
<evidence type="ECO:0000256" key="1">
    <source>
        <dbReference type="ARBA" id="ARBA00022723"/>
    </source>
</evidence>
<reference evidence="6" key="1">
    <citation type="submission" date="2020-10" db="EMBL/GenBank/DDBJ databases">
        <authorList>
            <person name="Kikuchi T."/>
        </authorList>
    </citation>
    <scope>NUCLEOTIDE SEQUENCE</scope>
    <source>
        <strain evidence="6">NKZ352</strain>
    </source>
</reference>
<protein>
    <recommendedName>
        <fullName evidence="5">CCHC-type domain-containing protein</fullName>
    </recommendedName>
</protein>
<keyword evidence="1" id="KW-0479">Metal-binding</keyword>
<dbReference type="OrthoDB" id="5874053at2759"/>
<organism evidence="6 7">
    <name type="scientific">Caenorhabditis auriculariae</name>
    <dbReference type="NCBI Taxonomy" id="2777116"/>
    <lineage>
        <taxon>Eukaryota</taxon>
        <taxon>Metazoa</taxon>
        <taxon>Ecdysozoa</taxon>
        <taxon>Nematoda</taxon>
        <taxon>Chromadorea</taxon>
        <taxon>Rhabditida</taxon>
        <taxon>Rhabditina</taxon>
        <taxon>Rhabditomorpha</taxon>
        <taxon>Rhabditoidea</taxon>
        <taxon>Rhabditidae</taxon>
        <taxon>Peloderinae</taxon>
        <taxon>Caenorhabditis</taxon>
    </lineage>
</organism>
<feature type="domain" description="CCHC-type" evidence="5">
    <location>
        <begin position="84"/>
        <end position="98"/>
    </location>
</feature>
<evidence type="ECO:0000256" key="2">
    <source>
        <dbReference type="ARBA" id="ARBA00022771"/>
    </source>
</evidence>
<keyword evidence="7" id="KW-1185">Reference proteome</keyword>
<evidence type="ECO:0000259" key="5">
    <source>
        <dbReference type="PROSITE" id="PS50158"/>
    </source>
</evidence>
<keyword evidence="2 4" id="KW-0863">Zinc-finger</keyword>
<comment type="caution">
    <text evidence="6">The sequence shown here is derived from an EMBL/GenBank/DDBJ whole genome shotgun (WGS) entry which is preliminary data.</text>
</comment>
<proteinExistence type="predicted"/>
<dbReference type="GO" id="GO:0008270">
    <property type="term" value="F:zinc ion binding"/>
    <property type="evidence" value="ECO:0007669"/>
    <property type="project" value="UniProtKB-KW"/>
</dbReference>
<dbReference type="PROSITE" id="PS50158">
    <property type="entry name" value="ZF_CCHC"/>
    <property type="match status" value="1"/>
</dbReference>
<sequence length="165" mass="19275">MNQAPLSMFYHTANLLLNHQQRKQAETKLCEELELSFCSTSQDSGYENGSPIRTTAPSICDEVENEVFELLVTMRQLPFRNYVCHRCGVPGHRIQYCPTRLVDAPTAYQGDRRSAGKFHCQRCDVKWMSENCYKDRTQKCRRCNTFILPHKMFPLSCLNKRRMDN</sequence>
<dbReference type="Pfam" id="PF17180">
    <property type="entry name" value="Zn_ribbon_3CxxC_2"/>
    <property type="match status" value="1"/>
</dbReference>